<proteinExistence type="inferred from homology"/>
<evidence type="ECO:0000256" key="6">
    <source>
        <dbReference type="ARBA" id="ARBA00022723"/>
    </source>
</evidence>
<feature type="domain" description="Peptidase M50" evidence="13">
    <location>
        <begin position="61"/>
        <end position="136"/>
    </location>
</feature>
<organism evidence="14 15">
    <name type="scientific">Intrasporangium oryzae NRRL B-24470</name>
    <dbReference type="NCBI Taxonomy" id="1386089"/>
    <lineage>
        <taxon>Bacteria</taxon>
        <taxon>Bacillati</taxon>
        <taxon>Actinomycetota</taxon>
        <taxon>Actinomycetes</taxon>
        <taxon>Micrococcales</taxon>
        <taxon>Intrasporangiaceae</taxon>
        <taxon>Intrasporangium</taxon>
    </lineage>
</organism>
<name>W9G6B7_9MICO</name>
<evidence type="ECO:0000259" key="13">
    <source>
        <dbReference type="Pfam" id="PF02163"/>
    </source>
</evidence>
<dbReference type="Pfam" id="PF02163">
    <property type="entry name" value="Peptidase_M50"/>
    <property type="match status" value="2"/>
</dbReference>
<keyword evidence="15" id="KW-1185">Reference proteome</keyword>
<evidence type="ECO:0000256" key="12">
    <source>
        <dbReference type="SAM" id="Phobius"/>
    </source>
</evidence>
<dbReference type="GO" id="GO:0008237">
    <property type="term" value="F:metallopeptidase activity"/>
    <property type="evidence" value="ECO:0007669"/>
    <property type="project" value="UniProtKB-KW"/>
</dbReference>
<evidence type="ECO:0000256" key="3">
    <source>
        <dbReference type="ARBA" id="ARBA00007931"/>
    </source>
</evidence>
<evidence type="ECO:0000256" key="4">
    <source>
        <dbReference type="ARBA" id="ARBA00022670"/>
    </source>
</evidence>
<dbReference type="GO" id="GO:0046872">
    <property type="term" value="F:metal ion binding"/>
    <property type="evidence" value="ECO:0007669"/>
    <property type="project" value="UniProtKB-KW"/>
</dbReference>
<keyword evidence="10" id="KW-0482">Metalloprotease</keyword>
<feature type="transmembrane region" description="Helical" evidence="12">
    <location>
        <begin position="52"/>
        <end position="71"/>
    </location>
</feature>
<feature type="transmembrane region" description="Helical" evidence="12">
    <location>
        <begin position="184"/>
        <end position="206"/>
    </location>
</feature>
<comment type="subcellular location">
    <subcellularLocation>
        <location evidence="2">Membrane</location>
        <topology evidence="2">Multi-pass membrane protein</topology>
    </subcellularLocation>
</comment>
<evidence type="ECO:0000256" key="10">
    <source>
        <dbReference type="ARBA" id="ARBA00023049"/>
    </source>
</evidence>
<dbReference type="OrthoDB" id="9781963at2"/>
<feature type="transmembrane region" description="Helical" evidence="12">
    <location>
        <begin position="112"/>
        <end position="136"/>
    </location>
</feature>
<keyword evidence="9 12" id="KW-1133">Transmembrane helix</keyword>
<dbReference type="GO" id="GO:0016020">
    <property type="term" value="C:membrane"/>
    <property type="evidence" value="ECO:0007669"/>
    <property type="project" value="UniProtKB-SubCell"/>
</dbReference>
<evidence type="ECO:0000313" key="15">
    <source>
        <dbReference type="Proteomes" id="UP000019489"/>
    </source>
</evidence>
<keyword evidence="6" id="KW-0479">Metal-binding</keyword>
<dbReference type="RefSeq" id="WP_034807268.1">
    <property type="nucleotide sequence ID" value="NZ_AWSA01000032.1"/>
</dbReference>
<dbReference type="InterPro" id="IPR008915">
    <property type="entry name" value="Peptidase_M50"/>
</dbReference>
<sequence length="395" mass="40770">MSSSARAEPSPGWRIGSLGGTPVYLGRSWPVIAVFIVVAFGPALGRADRGPAYGFLLAGAYALLLLVSVLVHEAAHALAARRQGHRVDRIVADVWGGHTVYDSTGATPGATALIAFVGPLSNLLLAGLGWVVYAFVTNETASTLLGVVTTANLLVGLFNLLPGLPMDGGQIVSSLVWKATGRRGTGLVVAGWLGRVVAIGTVAWFVARPLVEGRTDDLFGYAFPFIIGFFLWRGASGAIRAGQITEATASPAVDVLEPLLLVRASEPVSQVDRALADHLAGAAAGGGAGGGATWVAGTDAAGWPYAVLDADAAAAVPRETRASTPVSAVVVSQPQSWVVPLTKSAVLTDLVRVMSERSLSLAVVVDESTREVLGMATAERINAVVGAELARRGRR</sequence>
<comment type="caution">
    <text evidence="14">The sequence shown here is derived from an EMBL/GenBank/DDBJ whole genome shotgun (WGS) entry which is preliminary data.</text>
</comment>
<dbReference type="Proteomes" id="UP000019489">
    <property type="component" value="Unassembled WGS sequence"/>
</dbReference>
<comment type="similarity">
    <text evidence="3">Belongs to the peptidase M50B family.</text>
</comment>
<evidence type="ECO:0000256" key="9">
    <source>
        <dbReference type="ARBA" id="ARBA00022989"/>
    </source>
</evidence>
<feature type="transmembrane region" description="Helical" evidence="12">
    <location>
        <begin position="28"/>
        <end position="45"/>
    </location>
</feature>
<keyword evidence="11 12" id="KW-0472">Membrane</keyword>
<gene>
    <name evidence="14" type="ORF">N865_13050</name>
</gene>
<feature type="domain" description="Peptidase M50" evidence="13">
    <location>
        <begin position="139"/>
        <end position="183"/>
    </location>
</feature>
<feature type="transmembrane region" description="Helical" evidence="12">
    <location>
        <begin position="143"/>
        <end position="164"/>
    </location>
</feature>
<evidence type="ECO:0000313" key="14">
    <source>
        <dbReference type="EMBL" id="EWT00857.1"/>
    </source>
</evidence>
<dbReference type="PATRIC" id="fig|1386089.3.peg.2855"/>
<protein>
    <submittedName>
        <fullName evidence="14">Peptidase M50</fullName>
    </submittedName>
</protein>
<keyword evidence="8" id="KW-0862">Zinc</keyword>
<evidence type="ECO:0000256" key="11">
    <source>
        <dbReference type="ARBA" id="ARBA00023136"/>
    </source>
</evidence>
<keyword evidence="5 12" id="KW-0812">Transmembrane</keyword>
<keyword evidence="4" id="KW-0645">Protease</keyword>
<feature type="transmembrane region" description="Helical" evidence="12">
    <location>
        <begin position="218"/>
        <end position="235"/>
    </location>
</feature>
<reference evidence="14 15" key="1">
    <citation type="submission" date="2013-08" db="EMBL/GenBank/DDBJ databases">
        <title>Intrasporangium oryzae NRRL B-24470.</title>
        <authorList>
            <person name="Liu H."/>
            <person name="Wang G."/>
        </authorList>
    </citation>
    <scope>NUCLEOTIDE SEQUENCE [LARGE SCALE GENOMIC DNA]</scope>
    <source>
        <strain evidence="14 15">NRRL B-24470</strain>
    </source>
</reference>
<dbReference type="PANTHER" id="PTHR39188:SF3">
    <property type="entry name" value="STAGE IV SPORULATION PROTEIN FB"/>
    <property type="match status" value="1"/>
</dbReference>
<accession>W9G6B7</accession>
<keyword evidence="7" id="KW-0378">Hydrolase</keyword>
<dbReference type="EMBL" id="AWSA01000032">
    <property type="protein sequence ID" value="EWT00857.1"/>
    <property type="molecule type" value="Genomic_DNA"/>
</dbReference>
<evidence type="ECO:0000256" key="5">
    <source>
        <dbReference type="ARBA" id="ARBA00022692"/>
    </source>
</evidence>
<dbReference type="GO" id="GO:0006508">
    <property type="term" value="P:proteolysis"/>
    <property type="evidence" value="ECO:0007669"/>
    <property type="project" value="UniProtKB-KW"/>
</dbReference>
<dbReference type="AlphaFoldDB" id="W9G6B7"/>
<dbReference type="STRING" id="1386089.N865_13050"/>
<evidence type="ECO:0000256" key="7">
    <source>
        <dbReference type="ARBA" id="ARBA00022801"/>
    </source>
</evidence>
<dbReference type="eggNOG" id="COG1994">
    <property type="taxonomic scope" value="Bacteria"/>
</dbReference>
<evidence type="ECO:0000256" key="1">
    <source>
        <dbReference type="ARBA" id="ARBA00001947"/>
    </source>
</evidence>
<evidence type="ECO:0000256" key="8">
    <source>
        <dbReference type="ARBA" id="ARBA00022833"/>
    </source>
</evidence>
<comment type="cofactor">
    <cofactor evidence="1">
        <name>Zn(2+)</name>
        <dbReference type="ChEBI" id="CHEBI:29105"/>
    </cofactor>
</comment>
<evidence type="ECO:0000256" key="2">
    <source>
        <dbReference type="ARBA" id="ARBA00004141"/>
    </source>
</evidence>
<dbReference type="PANTHER" id="PTHR39188">
    <property type="entry name" value="MEMBRANE-ASSOCIATED ZINC METALLOPROTEASE M50B"/>
    <property type="match status" value="1"/>
</dbReference>